<dbReference type="InterPro" id="IPR018528">
    <property type="entry name" value="Preph_deHydtase_CS"/>
</dbReference>
<feature type="region of interest" description="Disordered" evidence="6">
    <location>
        <begin position="201"/>
        <end position="221"/>
    </location>
</feature>
<dbReference type="Proteomes" id="UP000077521">
    <property type="component" value="Unassembled WGS sequence"/>
</dbReference>
<comment type="pathway">
    <text evidence="5">Amino-acid biosynthesis.</text>
</comment>
<name>A0A8T8SP92_9BASI</name>
<comment type="caution">
    <text evidence="8">The sequence shown here is derived from an EMBL/GenBank/DDBJ whole genome shotgun (WGS) entry which is preliminary data.</text>
</comment>
<dbReference type="PANTHER" id="PTHR21022:SF19">
    <property type="entry name" value="PREPHENATE DEHYDRATASE-RELATED"/>
    <property type="match status" value="1"/>
</dbReference>
<proteinExistence type="predicted"/>
<dbReference type="GO" id="GO:0004664">
    <property type="term" value="F:prephenate dehydratase activity"/>
    <property type="evidence" value="ECO:0007669"/>
    <property type="project" value="InterPro"/>
</dbReference>
<dbReference type="EMBL" id="LWDF02000579">
    <property type="protein sequence ID" value="KAE8244767.1"/>
    <property type="molecule type" value="Genomic_DNA"/>
</dbReference>
<evidence type="ECO:0000256" key="5">
    <source>
        <dbReference type="ARBA" id="ARBA00029440"/>
    </source>
</evidence>
<feature type="compositionally biased region" description="Polar residues" evidence="6">
    <location>
        <begin position="330"/>
        <end position="345"/>
    </location>
</feature>
<evidence type="ECO:0000256" key="4">
    <source>
        <dbReference type="ARBA" id="ARBA00023239"/>
    </source>
</evidence>
<dbReference type="Pfam" id="PF00800">
    <property type="entry name" value="PDT"/>
    <property type="match status" value="2"/>
</dbReference>
<feature type="region of interest" description="Disordered" evidence="6">
    <location>
        <begin position="1"/>
        <end position="27"/>
    </location>
</feature>
<evidence type="ECO:0000256" key="6">
    <source>
        <dbReference type="SAM" id="MobiDB-lite"/>
    </source>
</evidence>
<reference evidence="8" key="2">
    <citation type="journal article" date="2019" name="IMA Fungus">
        <title>Genome sequencing and comparison of five Tilletia species to identify candidate genes for the detection of regulated species infecting wheat.</title>
        <authorList>
            <person name="Nguyen H.D.T."/>
            <person name="Sultana T."/>
            <person name="Kesanakurti P."/>
            <person name="Hambleton S."/>
        </authorList>
    </citation>
    <scope>NUCLEOTIDE SEQUENCE</scope>
    <source>
        <strain evidence="8">DAOMC 236416</strain>
    </source>
</reference>
<keyword evidence="2" id="KW-0057">Aromatic amino acid biosynthesis</keyword>
<organism evidence="8 9">
    <name type="scientific">Tilletia indica</name>
    <dbReference type="NCBI Taxonomy" id="43049"/>
    <lineage>
        <taxon>Eukaryota</taxon>
        <taxon>Fungi</taxon>
        <taxon>Dikarya</taxon>
        <taxon>Basidiomycota</taxon>
        <taxon>Ustilaginomycotina</taxon>
        <taxon>Exobasidiomycetes</taxon>
        <taxon>Tilletiales</taxon>
        <taxon>Tilletiaceae</taxon>
        <taxon>Tilletia</taxon>
    </lineage>
</organism>
<keyword evidence="4" id="KW-0456">Lyase</keyword>
<feature type="domain" description="Prephenate dehydratase" evidence="7">
    <location>
        <begin position="105"/>
        <end position="401"/>
    </location>
</feature>
<evidence type="ECO:0000259" key="7">
    <source>
        <dbReference type="PROSITE" id="PS51171"/>
    </source>
</evidence>
<reference evidence="8" key="1">
    <citation type="submission" date="2016-04" db="EMBL/GenBank/DDBJ databases">
        <authorList>
            <person name="Nguyen H.D."/>
            <person name="Samba Siva P."/>
            <person name="Cullis J."/>
            <person name="Levesque C.A."/>
            <person name="Hambleton S."/>
        </authorList>
    </citation>
    <scope>NUCLEOTIDE SEQUENCE</scope>
    <source>
        <strain evidence="8">DAOMC 236416</strain>
    </source>
</reference>
<dbReference type="Gene3D" id="3.40.190.10">
    <property type="entry name" value="Periplasmic binding protein-like II"/>
    <property type="match status" value="3"/>
</dbReference>
<keyword evidence="9" id="KW-1185">Reference proteome</keyword>
<feature type="compositionally biased region" description="Low complexity" evidence="6">
    <location>
        <begin position="201"/>
        <end position="215"/>
    </location>
</feature>
<evidence type="ECO:0000313" key="9">
    <source>
        <dbReference type="Proteomes" id="UP000077521"/>
    </source>
</evidence>
<dbReference type="GO" id="GO:0009094">
    <property type="term" value="P:L-phenylalanine biosynthetic process"/>
    <property type="evidence" value="ECO:0007669"/>
    <property type="project" value="UniProtKB-KW"/>
</dbReference>
<evidence type="ECO:0000256" key="3">
    <source>
        <dbReference type="ARBA" id="ARBA00023222"/>
    </source>
</evidence>
<keyword evidence="3" id="KW-0584">Phenylalanine biosynthesis</keyword>
<dbReference type="PROSITE" id="PS00857">
    <property type="entry name" value="PREPHENATE_DEHYDR_1"/>
    <property type="match status" value="1"/>
</dbReference>
<evidence type="ECO:0000313" key="8">
    <source>
        <dbReference type="EMBL" id="KAE8244767.1"/>
    </source>
</evidence>
<accession>A0A8T8SP92</accession>
<evidence type="ECO:0000256" key="2">
    <source>
        <dbReference type="ARBA" id="ARBA00023141"/>
    </source>
</evidence>
<feature type="region of interest" description="Disordered" evidence="6">
    <location>
        <begin position="328"/>
        <end position="359"/>
    </location>
</feature>
<dbReference type="GO" id="GO:0005737">
    <property type="term" value="C:cytoplasm"/>
    <property type="evidence" value="ECO:0007669"/>
    <property type="project" value="TreeGrafter"/>
</dbReference>
<dbReference type="SUPFAM" id="SSF53850">
    <property type="entry name" value="Periplasmic binding protein-like II"/>
    <property type="match status" value="1"/>
</dbReference>
<gene>
    <name evidence="8" type="ORF">A4X13_0g6284</name>
</gene>
<dbReference type="InterPro" id="IPR001086">
    <property type="entry name" value="Preph_deHydtase"/>
</dbReference>
<protein>
    <recommendedName>
        <fullName evidence="7">Prephenate dehydratase domain-containing protein</fullName>
    </recommendedName>
</protein>
<dbReference type="PROSITE" id="PS51171">
    <property type="entry name" value="PREPHENATE_DEHYDR_3"/>
    <property type="match status" value="1"/>
</dbReference>
<sequence>MPSTPSMMSSTQENNTSPTKYEEQHTPRYRAFYLGPRGTYSHSVARAAFHAVPPSAPPTPGVSSYAASSASTLTSSSSSSTSVGKEVELVPCTTITKVLETAFEAVSGAAAAGKAHSESAQKVVNAKVNGGPSNGNGNGNGNGAAARYKDAEDGDATMGSKGGAAQGTLRCAYAVLPIENSTFGPVQETLDALRHAGISLEPSPQSAASSSVPSEETARRNRRGRAIIAGEYRLPVSHTLLAGPGTKKRLRELARGTKSHHQSTEIREEDGEVPLEELDSLGLVPSHEQALGQCSNFLKSWAPHARTRAVASTALAAEIALQHNYVQGEPASNGSGRAPSIQTKASSRQPLPSSSSSSLTPPMLVAAIGAELCAEVYGLAVLRRHIEDKRDNTTRFVVVQVRSLQSSPDDYPDFDFGSVLRPFEGVPIYSTEGSPAT</sequence>
<feature type="compositionally biased region" description="Low complexity" evidence="6">
    <location>
        <begin position="1"/>
        <end position="11"/>
    </location>
</feature>
<keyword evidence="1" id="KW-0028">Amino-acid biosynthesis</keyword>
<dbReference type="PANTHER" id="PTHR21022">
    <property type="entry name" value="PREPHENATE DEHYDRATASE P PROTEIN"/>
    <property type="match status" value="1"/>
</dbReference>
<feature type="compositionally biased region" description="Low complexity" evidence="6">
    <location>
        <begin position="346"/>
        <end position="359"/>
    </location>
</feature>
<evidence type="ECO:0000256" key="1">
    <source>
        <dbReference type="ARBA" id="ARBA00022605"/>
    </source>
</evidence>
<dbReference type="AlphaFoldDB" id="A0A8T8SP92"/>